<dbReference type="SUPFAM" id="SSF52949">
    <property type="entry name" value="Macro domain-like"/>
    <property type="match status" value="1"/>
</dbReference>
<keyword evidence="3" id="KW-1185">Reference proteome</keyword>
<dbReference type="KEGG" id="pla:Plav_0633"/>
<dbReference type="HOGENOM" id="CLU_046550_5_1_5"/>
<dbReference type="InterPro" id="IPR002589">
    <property type="entry name" value="Macro_dom"/>
</dbReference>
<dbReference type="RefSeq" id="WP_011995547.1">
    <property type="nucleotide sequence ID" value="NC_009719.1"/>
</dbReference>
<sequence>MTPEGTAIEIRVGDITKLTSDAIVNAANERLAPGGGVCGAIFRAAGAGLAEECRALGGCPAGEARITGGYGLPARWIIHAVGPVWRGGGEGEAALLAGCYRNALALAAEKKLETIVFPAISTGIFGYPADEAAKVAVAACRDHAGRHEFPKRIILVAFDEAQAKPLRAALVG</sequence>
<organism evidence="2 3">
    <name type="scientific">Parvibaculum lavamentivorans (strain DS-1 / DSM 13023 / NCIMB 13966)</name>
    <dbReference type="NCBI Taxonomy" id="402881"/>
    <lineage>
        <taxon>Bacteria</taxon>
        <taxon>Pseudomonadati</taxon>
        <taxon>Pseudomonadota</taxon>
        <taxon>Alphaproteobacteria</taxon>
        <taxon>Hyphomicrobiales</taxon>
        <taxon>Parvibaculaceae</taxon>
        <taxon>Parvibaculum</taxon>
    </lineage>
</organism>
<reference evidence="2 3" key="1">
    <citation type="journal article" date="2011" name="Stand. Genomic Sci.">
        <title>Complete genome sequence of Parvibaculum lavamentivorans type strain (DS-1(T)).</title>
        <authorList>
            <person name="Schleheck D."/>
            <person name="Weiss M."/>
            <person name="Pitluck S."/>
            <person name="Bruce D."/>
            <person name="Land M.L."/>
            <person name="Han S."/>
            <person name="Saunders E."/>
            <person name="Tapia R."/>
            <person name="Detter C."/>
            <person name="Brettin T."/>
            <person name="Han J."/>
            <person name="Woyke T."/>
            <person name="Goodwin L."/>
            <person name="Pennacchio L."/>
            <person name="Nolan M."/>
            <person name="Cook A.M."/>
            <person name="Kjelleberg S."/>
            <person name="Thomas T."/>
        </authorList>
    </citation>
    <scope>NUCLEOTIDE SEQUENCE [LARGE SCALE GENOMIC DNA]</scope>
    <source>
        <strain evidence="3">DS-1 / DSM 13023 / NCIMB 13966</strain>
    </source>
</reference>
<dbReference type="PROSITE" id="PS51154">
    <property type="entry name" value="MACRO"/>
    <property type="match status" value="1"/>
</dbReference>
<dbReference type="SMART" id="SM00506">
    <property type="entry name" value="A1pp"/>
    <property type="match status" value="1"/>
</dbReference>
<accession>A7HQS3</accession>
<dbReference type="AlphaFoldDB" id="A7HQS3"/>
<gene>
    <name evidence="2" type="ordered locus">Plav_0633</name>
</gene>
<feature type="domain" description="Macro" evidence="1">
    <location>
        <begin position="1"/>
        <end position="172"/>
    </location>
</feature>
<dbReference type="PANTHER" id="PTHR11106:SF27">
    <property type="entry name" value="MACRO DOMAIN-CONTAINING PROTEIN"/>
    <property type="match status" value="1"/>
</dbReference>
<dbReference type="OrthoDB" id="6194521at2"/>
<dbReference type="eggNOG" id="COG2110">
    <property type="taxonomic scope" value="Bacteria"/>
</dbReference>
<dbReference type="EMBL" id="CP000774">
    <property type="protein sequence ID" value="ABS62256.1"/>
    <property type="molecule type" value="Genomic_DNA"/>
</dbReference>
<dbReference type="Gene3D" id="3.40.220.10">
    <property type="entry name" value="Leucine Aminopeptidase, subunit E, domain 1"/>
    <property type="match status" value="1"/>
</dbReference>
<protein>
    <submittedName>
        <fullName evidence="2">Appr-1-p processing domain protein</fullName>
    </submittedName>
</protein>
<evidence type="ECO:0000259" key="1">
    <source>
        <dbReference type="PROSITE" id="PS51154"/>
    </source>
</evidence>
<dbReference type="PANTHER" id="PTHR11106">
    <property type="entry name" value="GANGLIOSIDE INDUCED DIFFERENTIATION ASSOCIATED PROTEIN 2-RELATED"/>
    <property type="match status" value="1"/>
</dbReference>
<evidence type="ECO:0000313" key="3">
    <source>
        <dbReference type="Proteomes" id="UP000006377"/>
    </source>
</evidence>
<dbReference type="Pfam" id="PF01661">
    <property type="entry name" value="Macro"/>
    <property type="match status" value="1"/>
</dbReference>
<dbReference type="CDD" id="cd02908">
    <property type="entry name" value="Macro_OAADPr_deacetylase"/>
    <property type="match status" value="1"/>
</dbReference>
<proteinExistence type="predicted"/>
<dbReference type="STRING" id="402881.Plav_0633"/>
<name>A7HQS3_PARL1</name>
<dbReference type="InterPro" id="IPR043472">
    <property type="entry name" value="Macro_dom-like"/>
</dbReference>
<dbReference type="Proteomes" id="UP000006377">
    <property type="component" value="Chromosome"/>
</dbReference>
<evidence type="ECO:0000313" key="2">
    <source>
        <dbReference type="EMBL" id="ABS62256.1"/>
    </source>
</evidence>